<dbReference type="OrthoDB" id="443634at2759"/>
<dbReference type="Proteomes" id="UP000031668">
    <property type="component" value="Unassembled WGS sequence"/>
</dbReference>
<comment type="caution">
    <text evidence="1">The sequence shown here is derived from an EMBL/GenBank/DDBJ whole genome shotgun (WGS) entry which is preliminary data.</text>
</comment>
<protein>
    <submittedName>
        <fullName evidence="1">Uncharacterized protein</fullName>
    </submittedName>
</protein>
<evidence type="ECO:0000313" key="2">
    <source>
        <dbReference type="Proteomes" id="UP000031668"/>
    </source>
</evidence>
<gene>
    <name evidence="1" type="ORF">RF11_01797</name>
</gene>
<proteinExistence type="predicted"/>
<organism evidence="1 2">
    <name type="scientific">Thelohanellus kitauei</name>
    <name type="common">Myxosporean</name>
    <dbReference type="NCBI Taxonomy" id="669202"/>
    <lineage>
        <taxon>Eukaryota</taxon>
        <taxon>Metazoa</taxon>
        <taxon>Cnidaria</taxon>
        <taxon>Myxozoa</taxon>
        <taxon>Myxosporea</taxon>
        <taxon>Bivalvulida</taxon>
        <taxon>Platysporina</taxon>
        <taxon>Myxobolidae</taxon>
        <taxon>Thelohanellus</taxon>
    </lineage>
</organism>
<dbReference type="AlphaFoldDB" id="A0A0C2NCZ4"/>
<sequence length="422" mass="48257">MAFVHLSLVFRQPNVIKSAAPNLTGQNANFDEKPDWGTVKLSICKSGVLLLAYFGEPGIWSRFHNDKNIFFDTVGKVNEVTMSDYNPEDLALLTLDNIVRYIISFSYITSINPRNYGLRFKMILQNHTDTEHGRVSLKLWDSKSKAITHLLDHVVKYGSSEDLLWALVKIDDIRKIIAQNQMIFVVLKEEKKHTTSIWLSEINDLKFTKMSSLIMGVDLDNENTVSDTVKIDHNIKLSDKLPGLIFVSQITRRDGKKLKLTTVSYNYGNTFLPLKYKPYQGHCEWTSIEFDFIADMNDGEIVLASNKTLFLDRGQNWTELTLNHSNYQTKHFEEGKGLTRFKFFALISSNNNAGFDMVIKQKCDLSDYQIITPGHELLNACFHGGEDLAYTKISSKICESVISDLPKIKPKPCICTPEDYRW</sequence>
<accession>A0A0C2NCZ4</accession>
<dbReference type="EMBL" id="JWZT01000521">
    <property type="protein sequence ID" value="KII74145.1"/>
    <property type="molecule type" value="Genomic_DNA"/>
</dbReference>
<keyword evidence="2" id="KW-1185">Reference proteome</keyword>
<reference evidence="1 2" key="1">
    <citation type="journal article" date="2014" name="Genome Biol. Evol.">
        <title>The genome of the myxosporean Thelohanellus kitauei shows adaptations to nutrient acquisition within its fish host.</title>
        <authorList>
            <person name="Yang Y."/>
            <person name="Xiong J."/>
            <person name="Zhou Z."/>
            <person name="Huo F."/>
            <person name="Miao W."/>
            <person name="Ran C."/>
            <person name="Liu Y."/>
            <person name="Zhang J."/>
            <person name="Feng J."/>
            <person name="Wang M."/>
            <person name="Wang M."/>
            <person name="Wang L."/>
            <person name="Yao B."/>
        </authorList>
    </citation>
    <scope>NUCLEOTIDE SEQUENCE [LARGE SCALE GENOMIC DNA]</scope>
    <source>
        <strain evidence="1">Wuqing</strain>
    </source>
</reference>
<name>A0A0C2NCZ4_THEKT</name>
<evidence type="ECO:0000313" key="1">
    <source>
        <dbReference type="EMBL" id="KII74145.1"/>
    </source>
</evidence>